<keyword evidence="1" id="KW-0695">RNA-directed DNA polymerase</keyword>
<comment type="caution">
    <text evidence="1">The sequence shown here is derived from an EMBL/GenBank/DDBJ whole genome shotgun (WGS) entry which is preliminary data.</text>
</comment>
<gene>
    <name evidence="1" type="ORF">CTI12_AA464130</name>
</gene>
<protein>
    <submittedName>
        <fullName evidence="1">RNA-directed DNA polymerase, eukaryota, Reverse transcriptase zinc-binding domain protein</fullName>
    </submittedName>
</protein>
<dbReference type="OrthoDB" id="689430at2759"/>
<dbReference type="PANTHER" id="PTHR36617">
    <property type="entry name" value="PROTEIN, PUTATIVE-RELATED"/>
    <property type="match status" value="1"/>
</dbReference>
<keyword evidence="1" id="KW-0808">Transferase</keyword>
<sequence>MRVMLFGARLNSDLQSLGINLPIIFKKKIGNGCTTMFWSHNWLGSGPLKDSFPRLFRLDTNQGCLVCDRSPTFTPQVGLLFHWSWRRLFIQGVNKMNLLTYLVSCHISGC</sequence>
<keyword evidence="1" id="KW-0548">Nucleotidyltransferase</keyword>
<dbReference type="GO" id="GO:0003964">
    <property type="term" value="F:RNA-directed DNA polymerase activity"/>
    <property type="evidence" value="ECO:0007669"/>
    <property type="project" value="UniProtKB-KW"/>
</dbReference>
<dbReference type="AlphaFoldDB" id="A0A2U1LQT2"/>
<keyword evidence="2" id="KW-1185">Reference proteome</keyword>
<dbReference type="Proteomes" id="UP000245207">
    <property type="component" value="Unassembled WGS sequence"/>
</dbReference>
<dbReference type="PANTHER" id="PTHR36617:SF5">
    <property type="entry name" value="OS05G0421675 PROTEIN"/>
    <property type="match status" value="1"/>
</dbReference>
<evidence type="ECO:0000313" key="1">
    <source>
        <dbReference type="EMBL" id="PWA51352.1"/>
    </source>
</evidence>
<name>A0A2U1LQT2_ARTAN</name>
<dbReference type="EMBL" id="PKPP01008184">
    <property type="protein sequence ID" value="PWA51352.1"/>
    <property type="molecule type" value="Genomic_DNA"/>
</dbReference>
<accession>A0A2U1LQT2</accession>
<evidence type="ECO:0000313" key="2">
    <source>
        <dbReference type="Proteomes" id="UP000245207"/>
    </source>
</evidence>
<proteinExistence type="predicted"/>
<organism evidence="1 2">
    <name type="scientific">Artemisia annua</name>
    <name type="common">Sweet wormwood</name>
    <dbReference type="NCBI Taxonomy" id="35608"/>
    <lineage>
        <taxon>Eukaryota</taxon>
        <taxon>Viridiplantae</taxon>
        <taxon>Streptophyta</taxon>
        <taxon>Embryophyta</taxon>
        <taxon>Tracheophyta</taxon>
        <taxon>Spermatophyta</taxon>
        <taxon>Magnoliopsida</taxon>
        <taxon>eudicotyledons</taxon>
        <taxon>Gunneridae</taxon>
        <taxon>Pentapetalae</taxon>
        <taxon>asterids</taxon>
        <taxon>campanulids</taxon>
        <taxon>Asterales</taxon>
        <taxon>Asteraceae</taxon>
        <taxon>Asteroideae</taxon>
        <taxon>Anthemideae</taxon>
        <taxon>Artemisiinae</taxon>
        <taxon>Artemisia</taxon>
    </lineage>
</organism>
<reference evidence="1 2" key="1">
    <citation type="journal article" date="2018" name="Mol. Plant">
        <title>The genome of Artemisia annua provides insight into the evolution of Asteraceae family and artemisinin biosynthesis.</title>
        <authorList>
            <person name="Shen Q."/>
            <person name="Zhang L."/>
            <person name="Liao Z."/>
            <person name="Wang S."/>
            <person name="Yan T."/>
            <person name="Shi P."/>
            <person name="Liu M."/>
            <person name="Fu X."/>
            <person name="Pan Q."/>
            <person name="Wang Y."/>
            <person name="Lv Z."/>
            <person name="Lu X."/>
            <person name="Zhang F."/>
            <person name="Jiang W."/>
            <person name="Ma Y."/>
            <person name="Chen M."/>
            <person name="Hao X."/>
            <person name="Li L."/>
            <person name="Tang Y."/>
            <person name="Lv G."/>
            <person name="Zhou Y."/>
            <person name="Sun X."/>
            <person name="Brodelius P.E."/>
            <person name="Rose J.K.C."/>
            <person name="Tang K."/>
        </authorList>
    </citation>
    <scope>NUCLEOTIDE SEQUENCE [LARGE SCALE GENOMIC DNA]</scope>
    <source>
        <strain evidence="2">cv. Huhao1</strain>
        <tissue evidence="1">Leaf</tissue>
    </source>
</reference>